<evidence type="ECO:0000256" key="7">
    <source>
        <dbReference type="ARBA" id="ARBA00022821"/>
    </source>
</evidence>
<name>A0A9Q0JAW4_9ROSI</name>
<dbReference type="OrthoDB" id="1043633at2759"/>
<comment type="subcellular location">
    <subcellularLocation>
        <location evidence="1">Secreted</location>
    </subcellularLocation>
</comment>
<evidence type="ECO:0000256" key="8">
    <source>
        <dbReference type="SAM" id="SignalP"/>
    </source>
</evidence>
<dbReference type="Proteomes" id="UP001141552">
    <property type="component" value="Unassembled WGS sequence"/>
</dbReference>
<dbReference type="Pfam" id="PF10868">
    <property type="entry name" value="Defensin_like"/>
    <property type="match status" value="1"/>
</dbReference>
<evidence type="ECO:0000256" key="5">
    <source>
        <dbReference type="ARBA" id="ARBA00022577"/>
    </source>
</evidence>
<dbReference type="PANTHER" id="PTHR34453:SF3">
    <property type="entry name" value="DEFENSIN-LIKE (DEFL) FAMILY PROTEIN-RELATED"/>
    <property type="match status" value="1"/>
</dbReference>
<dbReference type="EMBL" id="JAKUCV010004687">
    <property type="protein sequence ID" value="KAJ4834512.1"/>
    <property type="molecule type" value="Genomic_DNA"/>
</dbReference>
<dbReference type="GO" id="GO:0005576">
    <property type="term" value="C:extracellular region"/>
    <property type="evidence" value="ECO:0007669"/>
    <property type="project" value="UniProtKB-SubCell"/>
</dbReference>
<dbReference type="AlphaFoldDB" id="A0A9Q0JAW4"/>
<dbReference type="GO" id="GO:0050832">
    <property type="term" value="P:defense response to fungus"/>
    <property type="evidence" value="ECO:0007669"/>
    <property type="project" value="UniProtKB-KW"/>
</dbReference>
<evidence type="ECO:0000256" key="3">
    <source>
        <dbReference type="ARBA" id="ARBA00022525"/>
    </source>
</evidence>
<evidence type="ECO:0000313" key="10">
    <source>
        <dbReference type="Proteomes" id="UP001141552"/>
    </source>
</evidence>
<evidence type="ECO:0000256" key="6">
    <source>
        <dbReference type="ARBA" id="ARBA00022729"/>
    </source>
</evidence>
<protein>
    <recommendedName>
        <fullName evidence="11">Knottin scorpion toxin-like domain-containing protein</fullName>
    </recommendedName>
</protein>
<evidence type="ECO:0000313" key="9">
    <source>
        <dbReference type="EMBL" id="KAJ4834512.1"/>
    </source>
</evidence>
<keyword evidence="5" id="KW-0295">Fungicide</keyword>
<reference evidence="9" key="2">
    <citation type="journal article" date="2023" name="Plants (Basel)">
        <title>Annotation of the Turnera subulata (Passifloraceae) Draft Genome Reveals the S-Locus Evolved after the Divergence of Turneroideae from Passifloroideae in a Stepwise Manner.</title>
        <authorList>
            <person name="Henning P.M."/>
            <person name="Roalson E.H."/>
            <person name="Mir W."/>
            <person name="McCubbin A.G."/>
            <person name="Shore J.S."/>
        </authorList>
    </citation>
    <scope>NUCLEOTIDE SEQUENCE</scope>
    <source>
        <strain evidence="9">F60SS</strain>
    </source>
</reference>
<dbReference type="GO" id="GO:0031640">
    <property type="term" value="P:killing of cells of another organism"/>
    <property type="evidence" value="ECO:0007669"/>
    <property type="project" value="UniProtKB-KW"/>
</dbReference>
<feature type="signal peptide" evidence="8">
    <location>
        <begin position="1"/>
        <end position="26"/>
    </location>
</feature>
<comment type="similarity">
    <text evidence="2">Belongs to the DEFL family.</text>
</comment>
<keyword evidence="10" id="KW-1185">Reference proteome</keyword>
<gene>
    <name evidence="9" type="ORF">Tsubulata_038803</name>
</gene>
<comment type="caution">
    <text evidence="9">The sequence shown here is derived from an EMBL/GenBank/DDBJ whole genome shotgun (WGS) entry which is preliminary data.</text>
</comment>
<organism evidence="9 10">
    <name type="scientific">Turnera subulata</name>
    <dbReference type="NCBI Taxonomy" id="218843"/>
    <lineage>
        <taxon>Eukaryota</taxon>
        <taxon>Viridiplantae</taxon>
        <taxon>Streptophyta</taxon>
        <taxon>Embryophyta</taxon>
        <taxon>Tracheophyta</taxon>
        <taxon>Spermatophyta</taxon>
        <taxon>Magnoliopsida</taxon>
        <taxon>eudicotyledons</taxon>
        <taxon>Gunneridae</taxon>
        <taxon>Pentapetalae</taxon>
        <taxon>rosids</taxon>
        <taxon>fabids</taxon>
        <taxon>Malpighiales</taxon>
        <taxon>Passifloraceae</taxon>
        <taxon>Turnera</taxon>
    </lineage>
</organism>
<keyword evidence="4" id="KW-0929">Antimicrobial</keyword>
<evidence type="ECO:0000256" key="4">
    <source>
        <dbReference type="ARBA" id="ARBA00022529"/>
    </source>
</evidence>
<dbReference type="PROSITE" id="PS51257">
    <property type="entry name" value="PROKAR_LIPOPROTEIN"/>
    <property type="match status" value="1"/>
</dbReference>
<dbReference type="PANTHER" id="PTHR34453">
    <property type="entry name" value="DEFENSIN-LIKE (DEFL) FAMILY PROTEIN-RELATED"/>
    <property type="match status" value="1"/>
</dbReference>
<keyword evidence="7" id="KW-0611">Plant defense</keyword>
<evidence type="ECO:0000256" key="1">
    <source>
        <dbReference type="ARBA" id="ARBA00004613"/>
    </source>
</evidence>
<dbReference type="InterPro" id="IPR022618">
    <property type="entry name" value="Defensin-like_20-28"/>
</dbReference>
<keyword evidence="6 8" id="KW-0732">Signal</keyword>
<evidence type="ECO:0008006" key="11">
    <source>
        <dbReference type="Google" id="ProtNLM"/>
    </source>
</evidence>
<sequence>MEKAKIMPLILILVLIACLGTRQINADGLCCKDHSAVGECIPGVDDSPETPGKCFSFCLDGCLNGKGGVCKPVGKGHICHCCCDYERCH</sequence>
<keyword evidence="3" id="KW-0964">Secreted</keyword>
<feature type="chain" id="PRO_5040396474" description="Knottin scorpion toxin-like domain-containing protein" evidence="8">
    <location>
        <begin position="27"/>
        <end position="89"/>
    </location>
</feature>
<proteinExistence type="inferred from homology"/>
<reference evidence="9" key="1">
    <citation type="submission" date="2022-02" db="EMBL/GenBank/DDBJ databases">
        <authorList>
            <person name="Henning P.M."/>
            <person name="McCubbin A.G."/>
            <person name="Shore J.S."/>
        </authorList>
    </citation>
    <scope>NUCLEOTIDE SEQUENCE</scope>
    <source>
        <strain evidence="9">F60SS</strain>
        <tissue evidence="9">Leaves</tissue>
    </source>
</reference>
<accession>A0A9Q0JAW4</accession>
<evidence type="ECO:0000256" key="2">
    <source>
        <dbReference type="ARBA" id="ARBA00006722"/>
    </source>
</evidence>